<name>A0ABM7GGC1_9GAMM</name>
<gene>
    <name evidence="4" type="ORF">HORIV_18930</name>
</gene>
<evidence type="ECO:0000256" key="2">
    <source>
        <dbReference type="ARBA" id="ARBA00022679"/>
    </source>
</evidence>
<protein>
    <recommendedName>
        <fullName evidence="3">Phosphotransferase system enzyme I N-terminal domain-containing protein</fullName>
    </recommendedName>
</protein>
<keyword evidence="2" id="KW-0808">Transferase</keyword>
<dbReference type="InterPro" id="IPR036618">
    <property type="entry name" value="PtsI_HPr-bd_sf"/>
</dbReference>
<dbReference type="InterPro" id="IPR036637">
    <property type="entry name" value="Phosphohistidine_dom_sf"/>
</dbReference>
<evidence type="ECO:0000256" key="1">
    <source>
        <dbReference type="ARBA" id="ARBA00007837"/>
    </source>
</evidence>
<dbReference type="InterPro" id="IPR008731">
    <property type="entry name" value="PTS_EIN"/>
</dbReference>
<dbReference type="SUPFAM" id="SSF47831">
    <property type="entry name" value="Enzyme I of the PEP:sugar phosphotransferase system HPr-binding (sub)domain"/>
    <property type="match status" value="1"/>
</dbReference>
<dbReference type="InterPro" id="IPR050499">
    <property type="entry name" value="PEP-utilizing_PTS_enzyme"/>
</dbReference>
<dbReference type="PANTHER" id="PTHR46244:SF6">
    <property type="entry name" value="PHOSPHOENOLPYRUVATE-PROTEIN PHOSPHOTRANSFERASE"/>
    <property type="match status" value="1"/>
</dbReference>
<feature type="domain" description="Phosphotransferase system enzyme I N-terminal" evidence="3">
    <location>
        <begin position="3"/>
        <end position="118"/>
    </location>
</feature>
<evidence type="ECO:0000259" key="3">
    <source>
        <dbReference type="Pfam" id="PF05524"/>
    </source>
</evidence>
<reference evidence="5" key="1">
    <citation type="journal article" date="2019" name="Microbiol. Resour. Announc.">
        <title>Complete Genome Sequence of Halomonas olivaria, a Moderately Halophilic Bacterium Isolated from Olive Processing Effluents, Obtained by Nanopore Sequencing.</title>
        <authorList>
            <person name="Nagata S."/>
            <person name="Ii K.M."/>
            <person name="Tsukimi T."/>
            <person name="Miura M.C."/>
            <person name="Galipon J."/>
            <person name="Arakawa K."/>
        </authorList>
    </citation>
    <scope>NUCLEOTIDE SEQUENCE [LARGE SCALE GENOMIC DNA]</scope>
    <source>
        <strain evidence="5">TYRC17</strain>
    </source>
</reference>
<dbReference type="PANTHER" id="PTHR46244">
    <property type="entry name" value="PHOSPHOENOLPYRUVATE-PROTEIN PHOSPHOTRANSFERASE"/>
    <property type="match status" value="1"/>
</dbReference>
<keyword evidence="5" id="KW-1185">Reference proteome</keyword>
<dbReference type="Gene3D" id="3.50.30.10">
    <property type="entry name" value="Phosphohistidine domain"/>
    <property type="match status" value="1"/>
</dbReference>
<evidence type="ECO:0000313" key="4">
    <source>
        <dbReference type="EMBL" id="BBI49472.1"/>
    </source>
</evidence>
<comment type="similarity">
    <text evidence="1">Belongs to the PEP-utilizing enzyme family.</text>
</comment>
<proteinExistence type="inferred from homology"/>
<organism evidence="4 5">
    <name type="scientific">Vreelandella olivaria</name>
    <dbReference type="NCBI Taxonomy" id="390919"/>
    <lineage>
        <taxon>Bacteria</taxon>
        <taxon>Pseudomonadati</taxon>
        <taxon>Pseudomonadota</taxon>
        <taxon>Gammaproteobacteria</taxon>
        <taxon>Oceanospirillales</taxon>
        <taxon>Halomonadaceae</taxon>
        <taxon>Vreelandella</taxon>
    </lineage>
</organism>
<dbReference type="SUPFAM" id="SSF52009">
    <property type="entry name" value="Phosphohistidine domain"/>
    <property type="match status" value="1"/>
</dbReference>
<dbReference type="Proteomes" id="UP000289555">
    <property type="component" value="Chromosome"/>
</dbReference>
<dbReference type="Pfam" id="PF05524">
    <property type="entry name" value="PEP-utilisers_N"/>
    <property type="match status" value="1"/>
</dbReference>
<dbReference type="Gene3D" id="1.10.274.10">
    <property type="entry name" value="PtsI, HPr-binding domain"/>
    <property type="match status" value="1"/>
</dbReference>
<accession>A0ABM7GGC1</accession>
<dbReference type="EMBL" id="AP019416">
    <property type="protein sequence ID" value="BBI49472.1"/>
    <property type="molecule type" value="Genomic_DNA"/>
</dbReference>
<evidence type="ECO:0000313" key="5">
    <source>
        <dbReference type="Proteomes" id="UP000289555"/>
    </source>
</evidence>
<sequence length="214" mass="23414">MVASHGLATGPLVVYQPPLPSVPYDGEGESVESPRLKQALNRISEDLAKAEVQATHQGQVAEAEIFAAHGAWLEDPNLVAAAEARIGDGRSAGQAWREALDAEAKRLAASGNGLLAARVADLRDLQRRVMAVLSDDHQSTSLEFPEGAILVAEDLTPSELVAVADQHRRGFASSVEERLPMWRYWHGHGVSLVSWPCGRRYWKPLMRPHMRALF</sequence>